<dbReference type="NCBIfam" id="TIGR00706">
    <property type="entry name" value="SppA_dom"/>
    <property type="match status" value="1"/>
</dbReference>
<evidence type="ECO:0000256" key="1">
    <source>
        <dbReference type="ARBA" id="ARBA00008683"/>
    </source>
</evidence>
<dbReference type="PANTHER" id="PTHR42987:SF7">
    <property type="entry name" value="SIGNAL PEPTIDE PEPTIDASE SPPA-RELATED"/>
    <property type="match status" value="1"/>
</dbReference>
<name>A0ABW2NS35_9BACL</name>
<dbReference type="CDD" id="cd07023">
    <property type="entry name" value="S49_Sppa_N_C"/>
    <property type="match status" value="1"/>
</dbReference>
<dbReference type="SUPFAM" id="SSF52096">
    <property type="entry name" value="ClpP/crotonase"/>
    <property type="match status" value="1"/>
</dbReference>
<dbReference type="InterPro" id="IPR047272">
    <property type="entry name" value="S49_SppA_C"/>
</dbReference>
<evidence type="ECO:0000256" key="4">
    <source>
        <dbReference type="ARBA" id="ARBA00022825"/>
    </source>
</evidence>
<feature type="domain" description="Peptidase S49" evidence="5">
    <location>
        <begin position="133"/>
        <end position="281"/>
    </location>
</feature>
<dbReference type="PANTHER" id="PTHR42987">
    <property type="entry name" value="PEPTIDASE S49"/>
    <property type="match status" value="1"/>
</dbReference>
<dbReference type="EMBL" id="JBHTCP010000051">
    <property type="protein sequence ID" value="MFC7373369.1"/>
    <property type="molecule type" value="Genomic_DNA"/>
</dbReference>
<organism evidence="6 7">
    <name type="scientific">Fictibacillus iocasae</name>
    <dbReference type="NCBI Taxonomy" id="2715437"/>
    <lineage>
        <taxon>Bacteria</taxon>
        <taxon>Bacillati</taxon>
        <taxon>Bacillota</taxon>
        <taxon>Bacilli</taxon>
        <taxon>Bacillales</taxon>
        <taxon>Fictibacillaceae</taxon>
        <taxon>Fictibacillus</taxon>
    </lineage>
</organism>
<keyword evidence="7" id="KW-1185">Reference proteome</keyword>
<dbReference type="Gene3D" id="3.90.226.10">
    <property type="entry name" value="2-enoyl-CoA Hydratase, Chain A, domain 1"/>
    <property type="match status" value="2"/>
</dbReference>
<dbReference type="InterPro" id="IPR029045">
    <property type="entry name" value="ClpP/crotonase-like_dom_sf"/>
</dbReference>
<keyword evidence="4" id="KW-0720">Serine protease</keyword>
<evidence type="ECO:0000256" key="2">
    <source>
        <dbReference type="ARBA" id="ARBA00022670"/>
    </source>
</evidence>
<comment type="similarity">
    <text evidence="1">Belongs to the peptidase S49 family.</text>
</comment>
<dbReference type="InterPro" id="IPR002142">
    <property type="entry name" value="Peptidase_S49"/>
</dbReference>
<comment type="caution">
    <text evidence="6">The sequence shown here is derived from an EMBL/GenBank/DDBJ whole genome shotgun (WGS) entry which is preliminary data.</text>
</comment>
<dbReference type="Pfam" id="PF01343">
    <property type="entry name" value="Peptidase_S49"/>
    <property type="match status" value="1"/>
</dbReference>
<accession>A0ABW2NS35</accession>
<dbReference type="InterPro" id="IPR004635">
    <property type="entry name" value="Pept_S49_SppA"/>
</dbReference>
<gene>
    <name evidence="6" type="primary">sppA</name>
    <name evidence="6" type="ORF">ACFQPF_17150</name>
</gene>
<evidence type="ECO:0000256" key="3">
    <source>
        <dbReference type="ARBA" id="ARBA00022801"/>
    </source>
</evidence>
<reference evidence="7" key="1">
    <citation type="journal article" date="2019" name="Int. J. Syst. Evol. Microbiol.">
        <title>The Global Catalogue of Microorganisms (GCM) 10K type strain sequencing project: providing services to taxonomists for standard genome sequencing and annotation.</title>
        <authorList>
            <consortium name="The Broad Institute Genomics Platform"/>
            <consortium name="The Broad Institute Genome Sequencing Center for Infectious Disease"/>
            <person name="Wu L."/>
            <person name="Ma J."/>
        </authorList>
    </citation>
    <scope>NUCLEOTIDE SEQUENCE [LARGE SCALE GENOMIC DNA]</scope>
    <source>
        <strain evidence="7">NBRC 106396</strain>
    </source>
</reference>
<dbReference type="RefSeq" id="WP_379751219.1">
    <property type="nucleotide sequence ID" value="NZ_JBHTCP010000051.1"/>
</dbReference>
<sequence length="337" mass="36697">MNKKRWIALAIAAVLFISSSLFQFLGTLAAGELFGGMEEGLFSMEGGEFTETVIKQGESDQKIVVLDITGVIQDSGDASSFFESPGYNHRQFLKMLDQAARDDAAAGIIIKVNSPGGGVVESAEIHKKIIETQKKHRKPIYISMGSMAASGGYYISAPADKIFANPATMTGSLGVIIQSMNYGELAEKLGVKWETIKSGPHKDILSPAREMTKEEQQILQSMVDDSYNEFVSVIASGRDLEESDVRKLADGRIYNGKQAKNLGLVDSLGTFDDAVLGMKKEIGDNDATLVQYDMSIGFESLFQMTVSKLSGSDADLLGIKQLMNQQQAPQLKYLYTE</sequence>
<evidence type="ECO:0000259" key="5">
    <source>
        <dbReference type="Pfam" id="PF01343"/>
    </source>
</evidence>
<keyword evidence="3" id="KW-0378">Hydrolase</keyword>
<dbReference type="Proteomes" id="UP001596549">
    <property type="component" value="Unassembled WGS sequence"/>
</dbReference>
<keyword evidence="2" id="KW-0645">Protease</keyword>
<evidence type="ECO:0000313" key="6">
    <source>
        <dbReference type="EMBL" id="MFC7373369.1"/>
    </source>
</evidence>
<evidence type="ECO:0000313" key="7">
    <source>
        <dbReference type="Proteomes" id="UP001596549"/>
    </source>
</evidence>
<protein>
    <submittedName>
        <fullName evidence="6">Signal peptide peptidase SppA</fullName>
    </submittedName>
</protein>
<proteinExistence type="inferred from homology"/>